<reference evidence="1" key="1">
    <citation type="submission" date="2022-07" db="EMBL/GenBank/DDBJ databases">
        <title>Phylogenomic reconstructions and comparative analyses of Kickxellomycotina fungi.</title>
        <authorList>
            <person name="Reynolds N.K."/>
            <person name="Stajich J.E."/>
            <person name="Barry K."/>
            <person name="Grigoriev I.V."/>
            <person name="Crous P."/>
            <person name="Smith M.E."/>
        </authorList>
    </citation>
    <scope>NUCLEOTIDE SEQUENCE</scope>
    <source>
        <strain evidence="1">CBS 102833</strain>
    </source>
</reference>
<accession>A0ACC1LPA2</accession>
<evidence type="ECO:0000313" key="1">
    <source>
        <dbReference type="EMBL" id="KAJ2812304.1"/>
    </source>
</evidence>
<gene>
    <name evidence="1" type="ORF">H4S07_001493</name>
</gene>
<proteinExistence type="predicted"/>
<organism evidence="1 2">
    <name type="scientific">Coemansia furcata</name>
    <dbReference type="NCBI Taxonomy" id="417177"/>
    <lineage>
        <taxon>Eukaryota</taxon>
        <taxon>Fungi</taxon>
        <taxon>Fungi incertae sedis</taxon>
        <taxon>Zoopagomycota</taxon>
        <taxon>Kickxellomycotina</taxon>
        <taxon>Kickxellomycetes</taxon>
        <taxon>Kickxellales</taxon>
        <taxon>Kickxellaceae</taxon>
        <taxon>Coemansia</taxon>
    </lineage>
</organism>
<sequence>MRDLLLAEEQYEQKQQERADELHKLKEAKQARLAEIKKVAAEATEVAIMEYEQGTAKLVNAGQAEAQAIASAAKTAEACKENARAIVTAQGFSKKFWDNNKLGWEQTGVNPLKVHMAAEVMSRCLQAAADMPEMLAERERQAQHAADLRELERHGRMMIVRQAAFFVPEKRHFKVLTDEEEEHATQAFGAPGEHIMFNSMAIIALRQGRASLFDATFAEVRRKLVAVVHEDMTLLNMSRVNSETMELVVPAEFYPQMCMYLSRIGRIVATPQPCYLTGHIDRTMEPSPIMTISRWQKEARTAKSREGRMWYTEALAAHELNLRAEASTRQYVPLVARRLLASQPSTDRQTDADGFERQNKHAQNACSSNLTDGAPIRQQTLAAQNKFNPLAMDVTDDSTDDSTNTNDSTNDSIYDQSTNIFVGSPSRIPGGQSSF</sequence>
<protein>
    <submittedName>
        <fullName evidence="1">Uncharacterized protein</fullName>
    </submittedName>
</protein>
<dbReference type="Proteomes" id="UP001140096">
    <property type="component" value="Unassembled WGS sequence"/>
</dbReference>
<evidence type="ECO:0000313" key="2">
    <source>
        <dbReference type="Proteomes" id="UP001140096"/>
    </source>
</evidence>
<dbReference type="EMBL" id="JANBUP010000249">
    <property type="protein sequence ID" value="KAJ2812304.1"/>
    <property type="molecule type" value="Genomic_DNA"/>
</dbReference>
<name>A0ACC1LPA2_9FUNG</name>
<keyword evidence="2" id="KW-1185">Reference proteome</keyword>
<comment type="caution">
    <text evidence="1">The sequence shown here is derived from an EMBL/GenBank/DDBJ whole genome shotgun (WGS) entry which is preliminary data.</text>
</comment>